<dbReference type="GO" id="GO:0043130">
    <property type="term" value="F:ubiquitin binding"/>
    <property type="evidence" value="ECO:0007669"/>
    <property type="project" value="TreeGrafter"/>
</dbReference>
<dbReference type="GO" id="GO:0071797">
    <property type="term" value="C:LUBAC complex"/>
    <property type="evidence" value="ECO:0007669"/>
    <property type="project" value="TreeGrafter"/>
</dbReference>
<evidence type="ECO:0000256" key="7">
    <source>
        <dbReference type="ARBA" id="ARBA00022833"/>
    </source>
</evidence>
<feature type="region of interest" description="Disordered" evidence="9">
    <location>
        <begin position="1"/>
        <end position="20"/>
    </location>
</feature>
<feature type="compositionally biased region" description="Basic and acidic residues" evidence="9">
    <location>
        <begin position="413"/>
        <end position="422"/>
    </location>
</feature>
<feature type="region of interest" description="Disordered" evidence="9">
    <location>
        <begin position="74"/>
        <end position="272"/>
    </location>
</feature>
<feature type="compositionally biased region" description="Basic residues" evidence="9">
    <location>
        <begin position="216"/>
        <end position="225"/>
    </location>
</feature>
<evidence type="ECO:0000256" key="1">
    <source>
        <dbReference type="ARBA" id="ARBA00004906"/>
    </source>
</evidence>
<feature type="compositionally biased region" description="Basic residues" evidence="9">
    <location>
        <begin position="423"/>
        <end position="437"/>
    </location>
</feature>
<accession>A0A6G0T916</accession>
<sequence>MKLFRRSKHCDDDDDDDDSAWFRDDLQRIRQAYREQEPDYAAVTPTADRRRPAAAATWSRWSGSTTTVYSFAYVDGAPRDDDERTRRDGRRADGDDDDDDVVEYIDAATLPVAHRRRTDRERSQTPSAGTSGRANQTTGTTTATRRRNKRIAPPPPAQIETAAAAAAAPTTVQRRAAGTISRKKYRAPQPPAPPANGSSESRPQQQRGQQACRRTAPARRRRKGPAPKPPVVQQQRQQQQQQQPPRPPPPPPPPVAAVEAGSNVKRKISQYERDRLMERVDKIEKHFFDKTAAAPKAETAAAAARRHGFASPAALYTAMAATNLTELDKRAAEICRQRNQRGAAPLTADHKNAIVSAVIRKSYPTATAADGVGRPDRLQLQRPTTSAAAADDEKRLVRHKRLAFFPATAADGIRGRAAGDPHRRQKRGDGRRRRGPRHAVAPNDADRVGRRGGEKVRSRRDTCDRRGLNFICYFSDTKNLTSEDKDNNCYQQLMAMEMQSDLVLHNGPFECAVCLCTYDNNGVVLRDCLHVFCRLCLQMTIDHSKAEQVECPYIDDRYSCTGVLQHREIKKILDSDEKYERFLQRSVERARQLLAKEHNGGSFQCRRPDCPGWCLIYDKNNVLEFKCPVCGTVTCVRCGSIHTQGRGCKKLIETNDDDCTLENLIDRGDAMLCPGCNTVLSKQQGCDWIKCAVCFMEICWATKGPRWGPKGKGDTTGGCKCGIPPGRKCHTDCKYCH</sequence>
<comment type="pathway">
    <text evidence="1">Protein modification; protein ubiquitination.</text>
</comment>
<feature type="domain" description="RING-type" evidence="11">
    <location>
        <begin position="507"/>
        <end position="733"/>
    </location>
</feature>
<dbReference type="PANTHER" id="PTHR22770:SF13">
    <property type="entry name" value="RING-TYPE DOMAIN-CONTAINING PROTEIN"/>
    <property type="match status" value="1"/>
</dbReference>
<dbReference type="EMBL" id="VYZN01000048">
    <property type="protein sequence ID" value="KAE9528483.1"/>
    <property type="molecule type" value="Genomic_DNA"/>
</dbReference>
<dbReference type="PROSITE" id="PS51873">
    <property type="entry name" value="TRIAD"/>
    <property type="match status" value="1"/>
</dbReference>
<evidence type="ECO:0000256" key="8">
    <source>
        <dbReference type="PROSITE-ProRule" id="PRU00175"/>
    </source>
</evidence>
<evidence type="ECO:0000256" key="4">
    <source>
        <dbReference type="ARBA" id="ARBA00022737"/>
    </source>
</evidence>
<feature type="compositionally biased region" description="Pro residues" evidence="9">
    <location>
        <begin position="244"/>
        <end position="255"/>
    </location>
</feature>
<comment type="caution">
    <text evidence="12">The sequence shown here is derived from an EMBL/GenBank/DDBJ whole genome shotgun (WGS) entry which is preliminary data.</text>
</comment>
<keyword evidence="2" id="KW-0808">Transferase</keyword>
<evidence type="ECO:0000256" key="5">
    <source>
        <dbReference type="ARBA" id="ARBA00022771"/>
    </source>
</evidence>
<evidence type="ECO:0008006" key="14">
    <source>
        <dbReference type="Google" id="ProtNLM"/>
    </source>
</evidence>
<feature type="compositionally biased region" description="Low complexity" evidence="9">
    <location>
        <begin position="231"/>
        <end position="243"/>
    </location>
</feature>
<dbReference type="PANTHER" id="PTHR22770">
    <property type="entry name" value="UBIQUITIN CONJUGATING ENZYME 7 INTERACTING PROTEIN-RELATED"/>
    <property type="match status" value="1"/>
</dbReference>
<feature type="region of interest" description="Disordered" evidence="9">
    <location>
        <begin position="33"/>
        <end position="59"/>
    </location>
</feature>
<keyword evidence="13" id="KW-1185">Reference proteome</keyword>
<dbReference type="InterPro" id="IPR051628">
    <property type="entry name" value="LUBAC_E3_Ligases"/>
</dbReference>
<dbReference type="FunFam" id="3.30.40.10:FF:000137">
    <property type="entry name" value="RanBP-type and C3HC4-type zinc finger-containing protein 1"/>
    <property type="match status" value="1"/>
</dbReference>
<dbReference type="InterPro" id="IPR017907">
    <property type="entry name" value="Znf_RING_CS"/>
</dbReference>
<feature type="compositionally biased region" description="Low complexity" evidence="9">
    <location>
        <begin position="130"/>
        <end position="143"/>
    </location>
</feature>
<name>A0A6G0T916_APHGL</name>
<dbReference type="CDD" id="cd20358">
    <property type="entry name" value="Rcat_RBR_HOIL1"/>
    <property type="match status" value="1"/>
</dbReference>
<dbReference type="PROSITE" id="PS00518">
    <property type="entry name" value="ZF_RING_1"/>
    <property type="match status" value="1"/>
</dbReference>
<keyword evidence="7" id="KW-0862">Zinc</keyword>
<dbReference type="InterPro" id="IPR013083">
    <property type="entry name" value="Znf_RING/FYVE/PHD"/>
</dbReference>
<keyword evidence="5 8" id="KW-0863">Zinc-finger</keyword>
<keyword evidence="4" id="KW-0677">Repeat</keyword>
<dbReference type="AlphaFoldDB" id="A0A6G0T916"/>
<evidence type="ECO:0000313" key="12">
    <source>
        <dbReference type="EMBL" id="KAE9528483.1"/>
    </source>
</evidence>
<gene>
    <name evidence="12" type="ORF">AGLY_012054</name>
</gene>
<evidence type="ECO:0000256" key="2">
    <source>
        <dbReference type="ARBA" id="ARBA00022679"/>
    </source>
</evidence>
<dbReference type="InterPro" id="IPR001841">
    <property type="entry name" value="Znf_RING"/>
</dbReference>
<protein>
    <recommendedName>
        <fullName evidence="14">RING-type domain-containing protein</fullName>
    </recommendedName>
</protein>
<dbReference type="PROSITE" id="PS50089">
    <property type="entry name" value="ZF_RING_2"/>
    <property type="match status" value="1"/>
</dbReference>
<feature type="compositionally biased region" description="Basic and acidic residues" evidence="9">
    <location>
        <begin position="444"/>
        <end position="458"/>
    </location>
</feature>
<evidence type="ECO:0000256" key="3">
    <source>
        <dbReference type="ARBA" id="ARBA00022723"/>
    </source>
</evidence>
<dbReference type="InterPro" id="IPR047557">
    <property type="entry name" value="Rcat_RBR_HOIL1"/>
</dbReference>
<dbReference type="OrthoDB" id="261960at2759"/>
<reference evidence="12 13" key="1">
    <citation type="submission" date="2019-08" db="EMBL/GenBank/DDBJ databases">
        <title>The genome of the soybean aphid Biotype 1, its phylome, world population structure and adaptation to the North American continent.</title>
        <authorList>
            <person name="Giordano R."/>
            <person name="Donthu R.K."/>
            <person name="Hernandez A.G."/>
            <person name="Wright C.L."/>
            <person name="Zimin A.V."/>
        </authorList>
    </citation>
    <scope>NUCLEOTIDE SEQUENCE [LARGE SCALE GENOMIC DNA]</scope>
    <source>
        <tissue evidence="12">Whole aphids</tissue>
    </source>
</reference>
<feature type="compositionally biased region" description="Basic and acidic residues" evidence="9">
    <location>
        <begin position="77"/>
        <end position="93"/>
    </location>
</feature>
<evidence type="ECO:0000313" key="13">
    <source>
        <dbReference type="Proteomes" id="UP000475862"/>
    </source>
</evidence>
<dbReference type="Gene3D" id="3.30.40.10">
    <property type="entry name" value="Zinc/RING finger domain, C3HC4 (zinc finger)"/>
    <property type="match status" value="1"/>
</dbReference>
<feature type="compositionally biased region" description="Acidic residues" evidence="9">
    <location>
        <begin position="94"/>
        <end position="103"/>
    </location>
</feature>
<dbReference type="GO" id="GO:0043161">
    <property type="term" value="P:proteasome-mediated ubiquitin-dependent protein catabolic process"/>
    <property type="evidence" value="ECO:0007669"/>
    <property type="project" value="TreeGrafter"/>
</dbReference>
<evidence type="ECO:0000256" key="9">
    <source>
        <dbReference type="SAM" id="MobiDB-lite"/>
    </source>
</evidence>
<dbReference type="SUPFAM" id="SSF57850">
    <property type="entry name" value="RING/U-box"/>
    <property type="match status" value="3"/>
</dbReference>
<feature type="domain" description="RING-type" evidence="10">
    <location>
        <begin position="511"/>
        <end position="552"/>
    </location>
</feature>
<evidence type="ECO:0000256" key="6">
    <source>
        <dbReference type="ARBA" id="ARBA00022786"/>
    </source>
</evidence>
<keyword evidence="6" id="KW-0833">Ubl conjugation pathway</keyword>
<keyword evidence="3" id="KW-0479">Metal-binding</keyword>
<dbReference type="InterPro" id="IPR044066">
    <property type="entry name" value="TRIAD_supradom"/>
</dbReference>
<organism evidence="12 13">
    <name type="scientific">Aphis glycines</name>
    <name type="common">Soybean aphid</name>
    <dbReference type="NCBI Taxonomy" id="307491"/>
    <lineage>
        <taxon>Eukaryota</taxon>
        <taxon>Metazoa</taxon>
        <taxon>Ecdysozoa</taxon>
        <taxon>Arthropoda</taxon>
        <taxon>Hexapoda</taxon>
        <taxon>Insecta</taxon>
        <taxon>Pterygota</taxon>
        <taxon>Neoptera</taxon>
        <taxon>Paraneoptera</taxon>
        <taxon>Hemiptera</taxon>
        <taxon>Sternorrhyncha</taxon>
        <taxon>Aphidomorpha</taxon>
        <taxon>Aphidoidea</taxon>
        <taxon>Aphididae</taxon>
        <taxon>Aphidini</taxon>
        <taxon>Aphis</taxon>
        <taxon>Aphis</taxon>
    </lineage>
</organism>
<evidence type="ECO:0000259" key="10">
    <source>
        <dbReference type="PROSITE" id="PS50089"/>
    </source>
</evidence>
<evidence type="ECO:0000259" key="11">
    <source>
        <dbReference type="PROSITE" id="PS51873"/>
    </source>
</evidence>
<feature type="compositionally biased region" description="Low complexity" evidence="9">
    <location>
        <begin position="158"/>
        <end position="177"/>
    </location>
</feature>
<dbReference type="GO" id="GO:0097039">
    <property type="term" value="P:protein linear polyubiquitination"/>
    <property type="evidence" value="ECO:0007669"/>
    <property type="project" value="TreeGrafter"/>
</dbReference>
<dbReference type="GO" id="GO:0004842">
    <property type="term" value="F:ubiquitin-protein transferase activity"/>
    <property type="evidence" value="ECO:0007669"/>
    <property type="project" value="TreeGrafter"/>
</dbReference>
<proteinExistence type="predicted"/>
<dbReference type="GO" id="GO:0008270">
    <property type="term" value="F:zinc ion binding"/>
    <property type="evidence" value="ECO:0007669"/>
    <property type="project" value="UniProtKB-KW"/>
</dbReference>
<feature type="compositionally biased region" description="Polar residues" evidence="9">
    <location>
        <begin position="196"/>
        <end position="209"/>
    </location>
</feature>
<feature type="region of interest" description="Disordered" evidence="9">
    <location>
        <begin position="413"/>
        <end position="458"/>
    </location>
</feature>
<dbReference type="Proteomes" id="UP000475862">
    <property type="component" value="Unassembled WGS sequence"/>
</dbReference>